<evidence type="ECO:0000256" key="3">
    <source>
        <dbReference type="ARBA" id="ARBA00023235"/>
    </source>
</evidence>
<dbReference type="Gene3D" id="2.70.98.10">
    <property type="match status" value="1"/>
</dbReference>
<dbReference type="InterPro" id="IPR014718">
    <property type="entry name" value="GH-type_carb-bd"/>
</dbReference>
<comment type="similarity">
    <text evidence="2 4">Belongs to the glucose-6-phosphate 1-epimerase family.</text>
</comment>
<dbReference type="InterPro" id="IPR025532">
    <property type="entry name" value="G6P_1-epimerase"/>
</dbReference>
<dbReference type="SUPFAM" id="SSF74650">
    <property type="entry name" value="Galactose mutarotase-like"/>
    <property type="match status" value="1"/>
</dbReference>
<dbReference type="PANTHER" id="PTHR11122:SF13">
    <property type="entry name" value="GLUCOSE-6-PHOSPHATE 1-EPIMERASE"/>
    <property type="match status" value="1"/>
</dbReference>
<evidence type="ECO:0000256" key="4">
    <source>
        <dbReference type="PIRNR" id="PIRNR016020"/>
    </source>
</evidence>
<dbReference type="PIRSF" id="PIRSF016020">
    <property type="entry name" value="PHexose_mutarotase"/>
    <property type="match status" value="1"/>
</dbReference>
<evidence type="ECO:0000313" key="6">
    <source>
        <dbReference type="EMBL" id="ABM04103.1"/>
    </source>
</evidence>
<name>A1SX88_PSYIN</name>
<comment type="catalytic activity">
    <reaction evidence="1">
        <text>alpha-D-glucose 6-phosphate = beta-D-glucose 6-phosphate</text>
        <dbReference type="Rhea" id="RHEA:16249"/>
        <dbReference type="ChEBI" id="CHEBI:58225"/>
        <dbReference type="ChEBI" id="CHEBI:58247"/>
        <dbReference type="EC" id="5.1.3.15"/>
    </reaction>
</comment>
<feature type="active site" evidence="5">
    <location>
        <position position="171"/>
    </location>
</feature>
<dbReference type="Pfam" id="PF01263">
    <property type="entry name" value="Aldose_epim"/>
    <property type="match status" value="1"/>
</dbReference>
<dbReference type="InterPro" id="IPR011013">
    <property type="entry name" value="Gal_mutarotase_sf_dom"/>
</dbReference>
<protein>
    <recommendedName>
        <fullName evidence="4">Putative glucose-6-phosphate 1-epimerase</fullName>
        <ecNumber evidence="4">5.1.3.15</ecNumber>
    </recommendedName>
</protein>
<organism evidence="6 7">
    <name type="scientific">Psychromonas ingrahamii (strain DSM 17664 / CCUG 51855 / 37)</name>
    <dbReference type="NCBI Taxonomy" id="357804"/>
    <lineage>
        <taxon>Bacteria</taxon>
        <taxon>Pseudomonadati</taxon>
        <taxon>Pseudomonadota</taxon>
        <taxon>Gammaproteobacteria</taxon>
        <taxon>Alteromonadales</taxon>
        <taxon>Psychromonadaceae</taxon>
        <taxon>Psychromonas</taxon>
    </lineage>
</organism>
<dbReference type="HOGENOM" id="CLU_048345_4_0_6"/>
<dbReference type="RefSeq" id="WP_011770663.1">
    <property type="nucleotide sequence ID" value="NC_008709.1"/>
</dbReference>
<keyword evidence="7" id="KW-1185">Reference proteome</keyword>
<dbReference type="CDD" id="cd09020">
    <property type="entry name" value="D-hex-6-P-epi_like"/>
    <property type="match status" value="1"/>
</dbReference>
<reference evidence="6 7" key="1">
    <citation type="submission" date="2007-01" db="EMBL/GenBank/DDBJ databases">
        <title>Complete sequence of Psychromonas ingrahamii 37.</title>
        <authorList>
            <consortium name="US DOE Joint Genome Institute"/>
            <person name="Copeland A."/>
            <person name="Lucas S."/>
            <person name="Lapidus A."/>
            <person name="Barry K."/>
            <person name="Detter J.C."/>
            <person name="Glavina del Rio T."/>
            <person name="Hammon N."/>
            <person name="Israni S."/>
            <person name="Dalin E."/>
            <person name="Tice H."/>
            <person name="Pitluck S."/>
            <person name="Thompson L.S."/>
            <person name="Brettin T."/>
            <person name="Bruce D."/>
            <person name="Han C."/>
            <person name="Tapia R."/>
            <person name="Schmutz J."/>
            <person name="Larimer F."/>
            <person name="Land M."/>
            <person name="Hauser L."/>
            <person name="Kyrpides N."/>
            <person name="Ivanova N."/>
            <person name="Staley J."/>
            <person name="Richardson P."/>
        </authorList>
    </citation>
    <scope>NUCLEOTIDE SEQUENCE [LARGE SCALE GENOMIC DNA]</scope>
    <source>
        <strain evidence="6 7">37</strain>
    </source>
</reference>
<dbReference type="STRING" id="357804.Ping_2366"/>
<dbReference type="KEGG" id="pin:Ping_2366"/>
<accession>A1SX88</accession>
<dbReference type="AlphaFoldDB" id="A1SX88"/>
<proteinExistence type="inferred from homology"/>
<sequence length="301" mass="33221">MLCHISLFKIKTLSTAISIQADAAGYEFLIIEHKKFNAAFALHGGHLVHFQLKEQQPIIWLSKTAIYNQQKAIRGGVPVCWPWFGAADKSLGENLPAHGFARTSKWELAAHNEFPEGVEIELRLTDSAATRDIWPFQFELLLKATLTDQIKLELISKNTGNIPFSYRGALHSYLNISTPESCAISGLNNHYNDSLDNGLAKSGDSTLQITGPIDAIYKKALSPITLSDKQFNRQLIIDNSGNDAEVLWTPWIAGAKAFADMPDQGYKTMFCIESAITNKSGVRVKPGHSHSLSTTIRSHTG</sequence>
<dbReference type="GO" id="GO:0005975">
    <property type="term" value="P:carbohydrate metabolic process"/>
    <property type="evidence" value="ECO:0007669"/>
    <property type="project" value="InterPro"/>
</dbReference>
<dbReference type="PANTHER" id="PTHR11122">
    <property type="entry name" value="APOSPORY-ASSOCIATED PROTEIN C-RELATED"/>
    <property type="match status" value="1"/>
</dbReference>
<evidence type="ECO:0000256" key="2">
    <source>
        <dbReference type="ARBA" id="ARBA00005866"/>
    </source>
</evidence>
<evidence type="ECO:0000313" key="7">
    <source>
        <dbReference type="Proteomes" id="UP000000639"/>
    </source>
</evidence>
<dbReference type="OrthoDB" id="9790727at2"/>
<dbReference type="InterPro" id="IPR008183">
    <property type="entry name" value="Aldose_1/G6P_1-epimerase"/>
</dbReference>
<dbReference type="eggNOG" id="COG0676">
    <property type="taxonomic scope" value="Bacteria"/>
</dbReference>
<dbReference type="EC" id="5.1.3.15" evidence="4"/>
<dbReference type="EMBL" id="CP000510">
    <property type="protein sequence ID" value="ABM04103.1"/>
    <property type="molecule type" value="Genomic_DNA"/>
</dbReference>
<keyword evidence="3 4" id="KW-0413">Isomerase</keyword>
<gene>
    <name evidence="6" type="ordered locus">Ping_2366</name>
</gene>
<feature type="active site" evidence="5">
    <location>
        <position position="273"/>
    </location>
</feature>
<evidence type="ECO:0000256" key="1">
    <source>
        <dbReference type="ARBA" id="ARBA00001096"/>
    </source>
</evidence>
<dbReference type="GO" id="GO:0030246">
    <property type="term" value="F:carbohydrate binding"/>
    <property type="evidence" value="ECO:0007669"/>
    <property type="project" value="UniProtKB-UniRule"/>
</dbReference>
<dbReference type="Proteomes" id="UP000000639">
    <property type="component" value="Chromosome"/>
</dbReference>
<dbReference type="GO" id="GO:0047938">
    <property type="term" value="F:glucose-6-phosphate 1-epimerase activity"/>
    <property type="evidence" value="ECO:0007669"/>
    <property type="project" value="UniProtKB-UniRule"/>
</dbReference>
<evidence type="ECO:0000256" key="5">
    <source>
        <dbReference type="PIRSR" id="PIRSR016020-1"/>
    </source>
</evidence>